<protein>
    <submittedName>
        <fullName evidence="1">Uncharacterized protein</fullName>
    </submittedName>
</protein>
<gene>
    <name evidence="1" type="ORF">BO79DRAFT_215291</name>
</gene>
<reference evidence="1" key="1">
    <citation type="submission" date="2018-02" db="EMBL/GenBank/DDBJ databases">
        <title>The genomes of Aspergillus section Nigri reveals drivers in fungal speciation.</title>
        <authorList>
            <consortium name="DOE Joint Genome Institute"/>
            <person name="Vesth T.C."/>
            <person name="Nybo J."/>
            <person name="Theobald S."/>
            <person name="Brandl J."/>
            <person name="Frisvad J.C."/>
            <person name="Nielsen K.F."/>
            <person name="Lyhne E.K."/>
            <person name="Kogle M.E."/>
            <person name="Kuo A."/>
            <person name="Riley R."/>
            <person name="Clum A."/>
            <person name="Nolan M."/>
            <person name="Lipzen A."/>
            <person name="Salamov A."/>
            <person name="Henrissat B."/>
            <person name="Wiebenga A."/>
            <person name="De vries R.P."/>
            <person name="Grigoriev I.V."/>
            <person name="Mortensen U.H."/>
            <person name="Andersen M.R."/>
            <person name="Baker S.E."/>
        </authorList>
    </citation>
    <scope>NUCLEOTIDE SEQUENCE</scope>
    <source>
        <strain evidence="1">CBS 115574</strain>
    </source>
</reference>
<keyword evidence="2" id="KW-1185">Reference proteome</keyword>
<proteinExistence type="predicted"/>
<organism evidence="1 2">
    <name type="scientific">Aspergillus costaricaensis CBS 115574</name>
    <dbReference type="NCBI Taxonomy" id="1448317"/>
    <lineage>
        <taxon>Eukaryota</taxon>
        <taxon>Fungi</taxon>
        <taxon>Dikarya</taxon>
        <taxon>Ascomycota</taxon>
        <taxon>Pezizomycotina</taxon>
        <taxon>Eurotiomycetes</taxon>
        <taxon>Eurotiomycetidae</taxon>
        <taxon>Eurotiales</taxon>
        <taxon>Aspergillaceae</taxon>
        <taxon>Aspergillus</taxon>
        <taxon>Aspergillus subgen. Circumdati</taxon>
    </lineage>
</organism>
<sequence>MASMNTVLRFTHEEDTESYSGTGMRSPDYSRTYVGVAEAMESRSPTPTKTTVKPSASGTLKPDLTMNHQAENDFASPTNPSSATSTASNYRRTKSMMSVDEPAVKFLYTIMKQLDLRTIDWALVASQLNISNGHAARMRYSRLKGQLENQGPNQKVARPKRVENRRSARASSSRAGATTVPATSYPDFEPFVPIKEEIKEEVKEESYGETMPRMADIPLAPPHAMHPGPFFPHMAYPWGFYYPHRYSMDEYNMYTPMGGFAGSFYQQQHHEQQYLPSSMASVGWEAYKSDPEDEEKKLDEIKEEPVDKGKSVDREAKEELSDRKSEITVIED</sequence>
<accession>A0ACD1ILT0</accession>
<dbReference type="EMBL" id="KZ824541">
    <property type="protein sequence ID" value="RAK91605.1"/>
    <property type="molecule type" value="Genomic_DNA"/>
</dbReference>
<dbReference type="Proteomes" id="UP000249748">
    <property type="component" value="Unassembled WGS sequence"/>
</dbReference>
<evidence type="ECO:0000313" key="2">
    <source>
        <dbReference type="Proteomes" id="UP000249748"/>
    </source>
</evidence>
<evidence type="ECO:0000313" key="1">
    <source>
        <dbReference type="EMBL" id="RAK91605.1"/>
    </source>
</evidence>
<name>A0ACD1ILT0_9EURO</name>